<dbReference type="EMBL" id="BMJJ01000014">
    <property type="protein sequence ID" value="GGD38302.1"/>
    <property type="molecule type" value="Genomic_DNA"/>
</dbReference>
<comment type="similarity">
    <text evidence="2 10">Belongs to the beta sliding clamp family.</text>
</comment>
<dbReference type="GO" id="GO:0003887">
    <property type="term" value="F:DNA-directed DNA polymerase activity"/>
    <property type="evidence" value="ECO:0007669"/>
    <property type="project" value="UniProtKB-UniRule"/>
</dbReference>
<dbReference type="InterPro" id="IPR001001">
    <property type="entry name" value="DNA_polIII_beta"/>
</dbReference>
<dbReference type="Pfam" id="PF02768">
    <property type="entry name" value="DNA_pol3_beta_3"/>
    <property type="match status" value="1"/>
</dbReference>
<dbReference type="GO" id="GO:0006271">
    <property type="term" value="P:DNA strand elongation involved in DNA replication"/>
    <property type="evidence" value="ECO:0007669"/>
    <property type="project" value="TreeGrafter"/>
</dbReference>
<dbReference type="Pfam" id="PF00712">
    <property type="entry name" value="DNA_pol3_beta"/>
    <property type="match status" value="1"/>
</dbReference>
<dbReference type="GO" id="GO:0003677">
    <property type="term" value="F:DNA binding"/>
    <property type="evidence" value="ECO:0007669"/>
    <property type="project" value="UniProtKB-UniRule"/>
</dbReference>
<feature type="domain" description="DNA polymerase III beta sliding clamp central" evidence="12">
    <location>
        <begin position="131"/>
        <end position="242"/>
    </location>
</feature>
<evidence type="ECO:0000256" key="10">
    <source>
        <dbReference type="PIRNR" id="PIRNR000804"/>
    </source>
</evidence>
<dbReference type="InterPro" id="IPR022634">
    <property type="entry name" value="DNA_polIII_beta_N"/>
</dbReference>
<dbReference type="PIRSF" id="PIRSF000804">
    <property type="entry name" value="DNA_pol_III_b"/>
    <property type="match status" value="1"/>
</dbReference>
<dbReference type="SUPFAM" id="SSF55979">
    <property type="entry name" value="DNA clamp"/>
    <property type="match status" value="3"/>
</dbReference>
<evidence type="ECO:0000256" key="3">
    <source>
        <dbReference type="ARBA" id="ARBA00021035"/>
    </source>
</evidence>
<name>A0A916YC35_9HYPH</name>
<comment type="subcellular location">
    <subcellularLocation>
        <location evidence="1 10">Cytoplasm</location>
    </subcellularLocation>
</comment>
<dbReference type="AlphaFoldDB" id="A0A916YC35"/>
<keyword evidence="6 10" id="KW-0548">Nucleotidyltransferase</keyword>
<dbReference type="Gene3D" id="3.10.150.10">
    <property type="entry name" value="DNA Polymerase III, subunit A, domain 2"/>
    <property type="match status" value="1"/>
</dbReference>
<dbReference type="GO" id="GO:0009360">
    <property type="term" value="C:DNA polymerase III complex"/>
    <property type="evidence" value="ECO:0007669"/>
    <property type="project" value="InterPro"/>
</dbReference>
<keyword evidence="5 10" id="KW-0808">Transferase</keyword>
<dbReference type="RefSeq" id="WP_188854815.1">
    <property type="nucleotide sequence ID" value="NZ_BMJJ01000014.1"/>
</dbReference>
<organism evidence="14 15">
    <name type="scientific">Aureimonas glaciei</name>
    <dbReference type="NCBI Taxonomy" id="1776957"/>
    <lineage>
        <taxon>Bacteria</taxon>
        <taxon>Pseudomonadati</taxon>
        <taxon>Pseudomonadota</taxon>
        <taxon>Alphaproteobacteria</taxon>
        <taxon>Hyphomicrobiales</taxon>
        <taxon>Aurantimonadaceae</taxon>
        <taxon>Aureimonas</taxon>
    </lineage>
</organism>
<evidence type="ECO:0000256" key="2">
    <source>
        <dbReference type="ARBA" id="ARBA00010752"/>
    </source>
</evidence>
<comment type="subunit">
    <text evidence="10">Forms a ring-shaped head-to-tail homodimer around DNA.</text>
</comment>
<keyword evidence="15" id="KW-1185">Reference proteome</keyword>
<protein>
    <recommendedName>
        <fullName evidence="3 10">Beta sliding clamp</fullName>
    </recommendedName>
</protein>
<dbReference type="PANTHER" id="PTHR30478">
    <property type="entry name" value="DNA POLYMERASE III SUBUNIT BETA"/>
    <property type="match status" value="1"/>
</dbReference>
<keyword evidence="9" id="KW-0238">DNA-binding</keyword>
<evidence type="ECO:0000259" key="12">
    <source>
        <dbReference type="Pfam" id="PF02767"/>
    </source>
</evidence>
<proteinExistence type="inferred from homology"/>
<dbReference type="PANTHER" id="PTHR30478:SF0">
    <property type="entry name" value="BETA SLIDING CLAMP"/>
    <property type="match status" value="1"/>
</dbReference>
<dbReference type="InterPro" id="IPR022635">
    <property type="entry name" value="DNA_polIII_beta_C"/>
</dbReference>
<keyword evidence="4 10" id="KW-0963">Cytoplasm</keyword>
<evidence type="ECO:0000256" key="4">
    <source>
        <dbReference type="ARBA" id="ARBA00022490"/>
    </source>
</evidence>
<evidence type="ECO:0000256" key="8">
    <source>
        <dbReference type="ARBA" id="ARBA00022932"/>
    </source>
</evidence>
<keyword evidence="7 10" id="KW-0235">DNA replication</keyword>
<evidence type="ECO:0000256" key="6">
    <source>
        <dbReference type="ARBA" id="ARBA00022695"/>
    </source>
</evidence>
<gene>
    <name evidence="14" type="ORF">GCM10011335_46300</name>
</gene>
<dbReference type="NCBIfam" id="TIGR00663">
    <property type="entry name" value="dnan"/>
    <property type="match status" value="1"/>
</dbReference>
<dbReference type="GO" id="GO:0008408">
    <property type="term" value="F:3'-5' exonuclease activity"/>
    <property type="evidence" value="ECO:0007669"/>
    <property type="project" value="InterPro"/>
</dbReference>
<dbReference type="GO" id="GO:0005737">
    <property type="term" value="C:cytoplasm"/>
    <property type="evidence" value="ECO:0007669"/>
    <property type="project" value="UniProtKB-SubCell"/>
</dbReference>
<dbReference type="Pfam" id="PF02767">
    <property type="entry name" value="DNA_pol3_beta_2"/>
    <property type="match status" value="1"/>
</dbReference>
<reference evidence="14" key="2">
    <citation type="submission" date="2020-09" db="EMBL/GenBank/DDBJ databases">
        <authorList>
            <person name="Sun Q."/>
            <person name="Zhou Y."/>
        </authorList>
    </citation>
    <scope>NUCLEOTIDE SEQUENCE</scope>
    <source>
        <strain evidence="14">CGMCC 1.15493</strain>
    </source>
</reference>
<dbReference type="Proteomes" id="UP000613160">
    <property type="component" value="Unassembled WGS sequence"/>
</dbReference>
<dbReference type="InterPro" id="IPR046938">
    <property type="entry name" value="DNA_clamp_sf"/>
</dbReference>
<evidence type="ECO:0000313" key="15">
    <source>
        <dbReference type="Proteomes" id="UP000613160"/>
    </source>
</evidence>
<evidence type="ECO:0000313" key="14">
    <source>
        <dbReference type="EMBL" id="GGD38302.1"/>
    </source>
</evidence>
<evidence type="ECO:0000259" key="13">
    <source>
        <dbReference type="Pfam" id="PF02768"/>
    </source>
</evidence>
<keyword evidence="8 10" id="KW-0239">DNA-directed DNA polymerase</keyword>
<evidence type="ECO:0000256" key="1">
    <source>
        <dbReference type="ARBA" id="ARBA00004496"/>
    </source>
</evidence>
<feature type="domain" description="DNA polymerase III beta sliding clamp N-terminal" evidence="11">
    <location>
        <begin position="1"/>
        <end position="119"/>
    </location>
</feature>
<evidence type="ECO:0000256" key="5">
    <source>
        <dbReference type="ARBA" id="ARBA00022679"/>
    </source>
</evidence>
<accession>A0A916YC35</accession>
<evidence type="ECO:0000259" key="11">
    <source>
        <dbReference type="Pfam" id="PF00712"/>
    </source>
</evidence>
<dbReference type="CDD" id="cd00140">
    <property type="entry name" value="beta_clamp"/>
    <property type="match status" value="1"/>
</dbReference>
<feature type="domain" description="DNA polymerase III beta sliding clamp C-terminal" evidence="13">
    <location>
        <begin position="245"/>
        <end position="364"/>
    </location>
</feature>
<dbReference type="SMART" id="SM00480">
    <property type="entry name" value="POL3Bc"/>
    <property type="match status" value="1"/>
</dbReference>
<dbReference type="InterPro" id="IPR022637">
    <property type="entry name" value="DNA_polIII_beta_cen"/>
</dbReference>
<evidence type="ECO:0000256" key="7">
    <source>
        <dbReference type="ARBA" id="ARBA00022705"/>
    </source>
</evidence>
<evidence type="ECO:0000256" key="9">
    <source>
        <dbReference type="ARBA" id="ARBA00023125"/>
    </source>
</evidence>
<comment type="caution">
    <text evidence="14">The sequence shown here is derived from an EMBL/GenBank/DDBJ whole genome shotgun (WGS) entry which is preliminary data.</text>
</comment>
<sequence>MKIIIDRNELAKTLTGTKGFVEKRSSIPILGNVLLTARDGKLAIKVTDLDKEFSDLAACEVVLPGSTTVPAGLLSDIVKKLSAGPVTIAMAEDGASVSVSAGRSQFKLQALPARDFPDITIGVFSHTFSMPAAELKRLLTKTWFAISTEETRYYLNGIFLHVHESNLLAVATDGHKLSLAGQHTPDGAAGMPGIIIPRRAVAELIKIVDEDVVGIELSDSKIRFTIGDIVLTTKLIDGTFPDYQRVIPSLNEKELTVERLVLAGAADRVSTISSERGRGVKIEISNGEMRLTVSSPDTGVAMEEMSVIYSGDPIETGFNSRYLAEVMAALEGEQVIAKFHDAGSPCLMRGSGDADALIVLMPMRA</sequence>
<reference evidence="14" key="1">
    <citation type="journal article" date="2014" name="Int. J. Syst. Evol. Microbiol.">
        <title>Complete genome sequence of Corynebacterium casei LMG S-19264T (=DSM 44701T), isolated from a smear-ripened cheese.</title>
        <authorList>
            <consortium name="US DOE Joint Genome Institute (JGI-PGF)"/>
            <person name="Walter F."/>
            <person name="Albersmeier A."/>
            <person name="Kalinowski J."/>
            <person name="Ruckert C."/>
        </authorList>
    </citation>
    <scope>NUCLEOTIDE SEQUENCE</scope>
    <source>
        <strain evidence="14">CGMCC 1.15493</strain>
    </source>
</reference>
<dbReference type="Gene3D" id="3.70.10.10">
    <property type="match status" value="1"/>
</dbReference>
<comment type="function">
    <text evidence="10">Confers DNA tethering and processivity to DNA polymerases and other proteins. Acts as a clamp, forming a ring around DNA (a reaction catalyzed by the clamp-loading complex) which diffuses in an ATP-independent manner freely and bidirectionally along dsDNA. Initially characterized for its ability to contact the catalytic subunit of DNA polymerase III (Pol III), a complex, multichain enzyme responsible for most of the replicative synthesis in bacteria; Pol III exhibits 3'-5' exonuclease proofreading activity. The beta chain is required for initiation of replication as well as for processivity of DNA replication.</text>
</comment>